<keyword evidence="3 8" id="KW-0813">Transport</keyword>
<dbReference type="NCBIfam" id="TIGR00835">
    <property type="entry name" value="agcS"/>
    <property type="match status" value="1"/>
</dbReference>
<dbReference type="Pfam" id="PF01235">
    <property type="entry name" value="Na_Ala_symp"/>
    <property type="match status" value="1"/>
</dbReference>
<keyword evidence="10" id="KW-1185">Reference proteome</keyword>
<dbReference type="PROSITE" id="PS00873">
    <property type="entry name" value="NA_ALANINE_SYMP"/>
    <property type="match status" value="1"/>
</dbReference>
<keyword evidence="5 8" id="KW-0812">Transmembrane</keyword>
<evidence type="ECO:0000313" key="9">
    <source>
        <dbReference type="EMBL" id="MCL1127862.1"/>
    </source>
</evidence>
<reference evidence="9 10" key="1">
    <citation type="submission" date="2022-01" db="EMBL/GenBank/DDBJ databases">
        <title>Whole genome-based taxonomy of the Shewanellaceae.</title>
        <authorList>
            <person name="Martin-Rodriguez A.J."/>
        </authorList>
    </citation>
    <scope>NUCLEOTIDE SEQUENCE [LARGE SCALE GENOMIC DNA]</scope>
    <source>
        <strain evidence="9 10">DSM 17177</strain>
    </source>
</reference>
<proteinExistence type="inferred from homology"/>
<sequence>MTTIESMLSILFASVLNYLLIFVLLTIGIYFSYQIRFTQINKIRHMLALLLEQAGFGKNRQKRISSFSTFCIPLASRVGAGNFAGVGIAISLGGAGAVFWMWMIAFIGAASCLIENTLAQAYKRKLKNGRFMGGPAVYIAFGLKSRKMALLFSILMVISYGLIFNLAQSNTIAGVMEVAFSVSPLSVGINLAVFTGVIIFGSLSGVLKITQILFPIASCVYLMTAIVVMIMNYQQIIPMLLQILEEALGFKQASAGTFGIMVVQGIKRGVFSNEAGMGSTPNAGAIAYVSHPVKQGFIQALGVLTTTLILSTATAFIILVSQINYISPELTGIDLIYTSMDKNFGEQGGSIIALLIFIFVYSTVVVNYFYGETNIKYITRSPLVLTGFRCSVLLMVILGAVLPLGFVWQVVDFFVAILAFINIWALVSLRKVALKLFKNYMQQLQQGKDPIFHKETIPELHHVECWGDADYKVFQAELKAKKHLNIKGEN</sequence>
<comment type="caution">
    <text evidence="9">The sequence shown here is derived from an EMBL/GenBank/DDBJ whole genome shotgun (WGS) entry which is preliminary data.</text>
</comment>
<feature type="transmembrane region" description="Helical" evidence="8">
    <location>
        <begin position="408"/>
        <end position="429"/>
    </location>
</feature>
<keyword evidence="8" id="KW-0769">Symport</keyword>
<accession>A0ABT0LJH3</accession>
<evidence type="ECO:0000256" key="8">
    <source>
        <dbReference type="RuleBase" id="RU363064"/>
    </source>
</evidence>
<keyword evidence="4" id="KW-1003">Cell membrane</keyword>
<evidence type="ECO:0000256" key="6">
    <source>
        <dbReference type="ARBA" id="ARBA00022989"/>
    </source>
</evidence>
<gene>
    <name evidence="9" type="ORF">L2764_26240</name>
</gene>
<keyword evidence="6 8" id="KW-1133">Transmembrane helix</keyword>
<dbReference type="PANTHER" id="PTHR30330:SF1">
    <property type="entry name" value="AMINO-ACID CARRIER PROTEIN ALST"/>
    <property type="match status" value="1"/>
</dbReference>
<dbReference type="RefSeq" id="WP_248943290.1">
    <property type="nucleotide sequence ID" value="NZ_JAKIKS010000234.1"/>
</dbReference>
<feature type="transmembrane region" description="Helical" evidence="8">
    <location>
        <begin position="382"/>
        <end position="402"/>
    </location>
</feature>
<evidence type="ECO:0000256" key="1">
    <source>
        <dbReference type="ARBA" id="ARBA00004651"/>
    </source>
</evidence>
<evidence type="ECO:0000256" key="7">
    <source>
        <dbReference type="ARBA" id="ARBA00023136"/>
    </source>
</evidence>
<name>A0ABT0LJH3_9GAMM</name>
<feature type="transmembrane region" description="Helical" evidence="8">
    <location>
        <begin position="6"/>
        <end position="33"/>
    </location>
</feature>
<evidence type="ECO:0000256" key="3">
    <source>
        <dbReference type="ARBA" id="ARBA00022448"/>
    </source>
</evidence>
<feature type="transmembrane region" description="Helical" evidence="8">
    <location>
        <begin position="149"/>
        <end position="167"/>
    </location>
</feature>
<comment type="subcellular location">
    <subcellularLocation>
        <location evidence="8">Cell inner membrane</location>
        <topology evidence="8">Multi-pass membrane protein</topology>
    </subcellularLocation>
    <subcellularLocation>
        <location evidence="1">Cell membrane</location>
        <topology evidence="1">Multi-pass membrane protein</topology>
    </subcellularLocation>
</comment>
<keyword evidence="7 8" id="KW-0472">Membrane</keyword>
<dbReference type="EMBL" id="JAKIKS010000234">
    <property type="protein sequence ID" value="MCL1127862.1"/>
    <property type="molecule type" value="Genomic_DNA"/>
</dbReference>
<keyword evidence="8" id="KW-0997">Cell inner membrane</keyword>
<protein>
    <submittedName>
        <fullName evidence="9">Alanine:cation symporter family protein</fullName>
    </submittedName>
</protein>
<evidence type="ECO:0000313" key="10">
    <source>
        <dbReference type="Proteomes" id="UP001203423"/>
    </source>
</evidence>
<evidence type="ECO:0000256" key="5">
    <source>
        <dbReference type="ARBA" id="ARBA00022692"/>
    </source>
</evidence>
<dbReference type="PRINTS" id="PR00175">
    <property type="entry name" value="NAALASMPORT"/>
</dbReference>
<dbReference type="InterPro" id="IPR001463">
    <property type="entry name" value="Na/Ala_symport"/>
</dbReference>
<organism evidence="9 10">
    <name type="scientific">Shewanella surugensis</name>
    <dbReference type="NCBI Taxonomy" id="212020"/>
    <lineage>
        <taxon>Bacteria</taxon>
        <taxon>Pseudomonadati</taxon>
        <taxon>Pseudomonadota</taxon>
        <taxon>Gammaproteobacteria</taxon>
        <taxon>Alteromonadales</taxon>
        <taxon>Shewanellaceae</taxon>
        <taxon>Shewanella</taxon>
    </lineage>
</organism>
<evidence type="ECO:0000256" key="2">
    <source>
        <dbReference type="ARBA" id="ARBA00009261"/>
    </source>
</evidence>
<feature type="transmembrane region" description="Helical" evidence="8">
    <location>
        <begin position="300"/>
        <end position="327"/>
    </location>
</feature>
<feature type="transmembrane region" description="Helical" evidence="8">
    <location>
        <begin position="179"/>
        <end position="200"/>
    </location>
</feature>
<dbReference type="Proteomes" id="UP001203423">
    <property type="component" value="Unassembled WGS sequence"/>
</dbReference>
<evidence type="ECO:0000256" key="4">
    <source>
        <dbReference type="ARBA" id="ARBA00022475"/>
    </source>
</evidence>
<dbReference type="PANTHER" id="PTHR30330">
    <property type="entry name" value="AGSS FAMILY TRANSPORTER, SODIUM-ALANINE"/>
    <property type="match status" value="1"/>
</dbReference>
<comment type="similarity">
    <text evidence="2 8">Belongs to the alanine or glycine:cation symporter (AGCS) (TC 2.A.25) family.</text>
</comment>
<feature type="transmembrane region" description="Helical" evidence="8">
    <location>
        <begin position="212"/>
        <end position="233"/>
    </location>
</feature>
<feature type="transmembrane region" description="Helical" evidence="8">
    <location>
        <begin position="347"/>
        <end position="370"/>
    </location>
</feature>